<evidence type="ECO:0000256" key="6">
    <source>
        <dbReference type="ARBA" id="ARBA00023136"/>
    </source>
</evidence>
<evidence type="ECO:0008006" key="13">
    <source>
        <dbReference type="Google" id="ProtNLM"/>
    </source>
</evidence>
<protein>
    <recommendedName>
        <fullName evidence="13">Mechanosensitive ion channel protein MscS</fullName>
    </recommendedName>
</protein>
<dbReference type="Gene3D" id="2.30.30.60">
    <property type="match status" value="1"/>
</dbReference>
<comment type="subcellular location">
    <subcellularLocation>
        <location evidence="1">Cell membrane</location>
        <topology evidence="1">Multi-pass membrane protein</topology>
    </subcellularLocation>
</comment>
<dbReference type="SUPFAM" id="SSF82689">
    <property type="entry name" value="Mechanosensitive channel protein MscS (YggB), C-terminal domain"/>
    <property type="match status" value="1"/>
</dbReference>
<dbReference type="InterPro" id="IPR049142">
    <property type="entry name" value="MS_channel_1st"/>
</dbReference>
<keyword evidence="12" id="KW-1185">Reference proteome</keyword>
<sequence length="290" mass="30958">MDDFWDKLLMSGIVVAIALVLRFVLLFAIRRTVRALTVRSVPATGDDEQGSRTRKMLDKAAGLSSARQKQRLATLGSLLRNVVDVVLVLITLLTVLAIWGVPMAPLIASAGVGGVALGFGAQSLVKDYLSGIFMLTEDQFGVGDLIKVGELTGTVQEVTLRVTKLRDPSGTVWYVRNGEVLTLGNVSQGFSTAVIDIPVAIDADPEQVQAVLRKAVGSMAQEPEWAEKLLEEPKVLGVGSMSAGTMTMQISIKTGPDQQWGPTRAIRERAQRALAEAGIRGPILPGATLT</sequence>
<keyword evidence="5 7" id="KW-1133">Transmembrane helix</keyword>
<dbReference type="InterPro" id="IPR049278">
    <property type="entry name" value="MS_channel_C"/>
</dbReference>
<dbReference type="STRING" id="1332264.BW730_15160"/>
<dbReference type="EMBL" id="CP019606">
    <property type="protein sequence ID" value="AQP48641.1"/>
    <property type="molecule type" value="Genomic_DNA"/>
</dbReference>
<feature type="domain" description="Mechanosensitive ion channel MscS" evidence="8">
    <location>
        <begin position="124"/>
        <end position="182"/>
    </location>
</feature>
<evidence type="ECO:0000313" key="11">
    <source>
        <dbReference type="EMBL" id="AQP48641.1"/>
    </source>
</evidence>
<keyword evidence="6 7" id="KW-0472">Membrane</keyword>
<gene>
    <name evidence="11" type="ORF">BW730_15160</name>
</gene>
<dbReference type="OrthoDB" id="4638917at2"/>
<dbReference type="InterPro" id="IPR023408">
    <property type="entry name" value="MscS_beta-dom_sf"/>
</dbReference>
<dbReference type="AlphaFoldDB" id="A0A1Q2CRA8"/>
<dbReference type="GO" id="GO:0008381">
    <property type="term" value="F:mechanosensitive monoatomic ion channel activity"/>
    <property type="evidence" value="ECO:0007669"/>
    <property type="project" value="InterPro"/>
</dbReference>
<evidence type="ECO:0000256" key="2">
    <source>
        <dbReference type="ARBA" id="ARBA00008017"/>
    </source>
</evidence>
<evidence type="ECO:0000256" key="1">
    <source>
        <dbReference type="ARBA" id="ARBA00004651"/>
    </source>
</evidence>
<keyword evidence="3" id="KW-1003">Cell membrane</keyword>
<evidence type="ECO:0000313" key="12">
    <source>
        <dbReference type="Proteomes" id="UP000188145"/>
    </source>
</evidence>
<feature type="transmembrane region" description="Helical" evidence="7">
    <location>
        <begin position="12"/>
        <end position="29"/>
    </location>
</feature>
<dbReference type="SUPFAM" id="SSF82861">
    <property type="entry name" value="Mechanosensitive channel protein MscS (YggB), transmembrane region"/>
    <property type="match status" value="1"/>
</dbReference>
<accession>A0A1Q2CRA8</accession>
<keyword evidence="4 7" id="KW-0812">Transmembrane</keyword>
<evidence type="ECO:0000259" key="8">
    <source>
        <dbReference type="Pfam" id="PF00924"/>
    </source>
</evidence>
<reference evidence="12" key="1">
    <citation type="submission" date="2017-02" db="EMBL/GenBank/DDBJ databases">
        <title>Tessaracoccus aquaemaris sp. nov., isolated from the intestine of a Korean rockfish, Sebastes schlegelii, in a marine aquaculture pond.</title>
        <authorList>
            <person name="Tak E.J."/>
            <person name="Bae J.-W."/>
        </authorList>
    </citation>
    <scope>NUCLEOTIDE SEQUENCE [LARGE SCALE GENOMIC DNA]</scope>
    <source>
        <strain evidence="12">NSG39</strain>
    </source>
</reference>
<dbReference type="PANTHER" id="PTHR30460:SF0">
    <property type="entry name" value="MODERATE CONDUCTANCE MECHANOSENSITIVE CHANNEL YBIO"/>
    <property type="match status" value="1"/>
</dbReference>
<dbReference type="InterPro" id="IPR006685">
    <property type="entry name" value="MscS_channel_2nd"/>
</dbReference>
<dbReference type="Pfam" id="PF21088">
    <property type="entry name" value="MS_channel_1st"/>
    <property type="match status" value="1"/>
</dbReference>
<dbReference type="Pfam" id="PF21082">
    <property type="entry name" value="MS_channel_3rd"/>
    <property type="match status" value="1"/>
</dbReference>
<evidence type="ECO:0000256" key="3">
    <source>
        <dbReference type="ARBA" id="ARBA00022475"/>
    </source>
</evidence>
<feature type="transmembrane region" description="Helical" evidence="7">
    <location>
        <begin position="78"/>
        <end position="100"/>
    </location>
</feature>
<dbReference type="Proteomes" id="UP000188145">
    <property type="component" value="Chromosome"/>
</dbReference>
<dbReference type="Gene3D" id="1.10.287.1260">
    <property type="match status" value="1"/>
</dbReference>
<comment type="similarity">
    <text evidence="2">Belongs to the MscS (TC 1.A.23) family.</text>
</comment>
<evidence type="ECO:0000256" key="7">
    <source>
        <dbReference type="SAM" id="Phobius"/>
    </source>
</evidence>
<dbReference type="FunFam" id="2.30.30.60:FF:000001">
    <property type="entry name" value="MscS Mechanosensitive ion channel"/>
    <property type="match status" value="1"/>
</dbReference>
<evidence type="ECO:0000256" key="4">
    <source>
        <dbReference type="ARBA" id="ARBA00022692"/>
    </source>
</evidence>
<organism evidence="11 12">
    <name type="scientific">Tessaracoccus aquimaris</name>
    <dbReference type="NCBI Taxonomy" id="1332264"/>
    <lineage>
        <taxon>Bacteria</taxon>
        <taxon>Bacillati</taxon>
        <taxon>Actinomycetota</taxon>
        <taxon>Actinomycetes</taxon>
        <taxon>Propionibacteriales</taxon>
        <taxon>Propionibacteriaceae</taxon>
        <taxon>Tessaracoccus</taxon>
    </lineage>
</organism>
<dbReference type="Gene3D" id="3.30.70.100">
    <property type="match status" value="1"/>
</dbReference>
<feature type="domain" description="Mechanosensitive ion channel MscS C-terminal" evidence="9">
    <location>
        <begin position="194"/>
        <end position="280"/>
    </location>
</feature>
<name>A0A1Q2CRA8_9ACTN</name>
<dbReference type="KEGG" id="tes:BW730_15160"/>
<feature type="domain" description="Mechanosensitive ion channel transmembrane helices 2/3" evidence="10">
    <location>
        <begin position="85"/>
        <end position="122"/>
    </location>
</feature>
<dbReference type="Pfam" id="PF00924">
    <property type="entry name" value="MS_channel_2nd"/>
    <property type="match status" value="1"/>
</dbReference>
<dbReference type="InterPro" id="IPR011014">
    <property type="entry name" value="MscS_channel_TM-2"/>
</dbReference>
<dbReference type="InterPro" id="IPR011066">
    <property type="entry name" value="MscS_channel_C_sf"/>
</dbReference>
<feature type="transmembrane region" description="Helical" evidence="7">
    <location>
        <begin position="106"/>
        <end position="125"/>
    </location>
</feature>
<proteinExistence type="inferred from homology"/>
<dbReference type="PANTHER" id="PTHR30460">
    <property type="entry name" value="MODERATE CONDUCTANCE MECHANOSENSITIVE CHANNEL YBIO"/>
    <property type="match status" value="1"/>
</dbReference>
<dbReference type="RefSeq" id="WP_077686986.1">
    <property type="nucleotide sequence ID" value="NZ_CP019606.1"/>
</dbReference>
<dbReference type="GO" id="GO:0005886">
    <property type="term" value="C:plasma membrane"/>
    <property type="evidence" value="ECO:0007669"/>
    <property type="project" value="UniProtKB-SubCell"/>
</dbReference>
<evidence type="ECO:0000259" key="9">
    <source>
        <dbReference type="Pfam" id="PF21082"/>
    </source>
</evidence>
<evidence type="ECO:0000256" key="5">
    <source>
        <dbReference type="ARBA" id="ARBA00022989"/>
    </source>
</evidence>
<evidence type="ECO:0000259" key="10">
    <source>
        <dbReference type="Pfam" id="PF21088"/>
    </source>
</evidence>
<dbReference type="SUPFAM" id="SSF50182">
    <property type="entry name" value="Sm-like ribonucleoproteins"/>
    <property type="match status" value="1"/>
</dbReference>
<dbReference type="InterPro" id="IPR045276">
    <property type="entry name" value="YbiO_bact"/>
</dbReference>
<dbReference type="InterPro" id="IPR010920">
    <property type="entry name" value="LSM_dom_sf"/>
</dbReference>